<reference evidence="12 13" key="1">
    <citation type="submission" date="2018-01" db="EMBL/GenBank/DDBJ databases">
        <title>Genome Sequencing and Assembly of Anaerobacter polyendosporus strain CT4.</title>
        <authorList>
            <person name="Tachaapaikoon C."/>
            <person name="Sutheeworapong S."/>
            <person name="Jenjaroenpun P."/>
            <person name="Wongsurawat T."/>
            <person name="Nookeaw I."/>
            <person name="Cheawchanlertfa P."/>
            <person name="Kosugi A."/>
            <person name="Cheevadhanarak S."/>
            <person name="Ratanakhanokchai K."/>
        </authorList>
    </citation>
    <scope>NUCLEOTIDE SEQUENCE [LARGE SCALE GENOMIC DNA]</scope>
    <source>
        <strain evidence="12 13">CT4</strain>
    </source>
</reference>
<dbReference type="PROSITE" id="PS50893">
    <property type="entry name" value="ABC_TRANSPORTER_2"/>
    <property type="match status" value="1"/>
</dbReference>
<organism evidence="12 13">
    <name type="scientific">Clostridium manihotivorum</name>
    <dbReference type="NCBI Taxonomy" id="2320868"/>
    <lineage>
        <taxon>Bacteria</taxon>
        <taxon>Bacillati</taxon>
        <taxon>Bacillota</taxon>
        <taxon>Clostridia</taxon>
        <taxon>Eubacteriales</taxon>
        <taxon>Clostridiaceae</taxon>
        <taxon>Clostridium</taxon>
    </lineage>
</organism>
<dbReference type="Pfam" id="PF00005">
    <property type="entry name" value="ABC_tran"/>
    <property type="match status" value="1"/>
</dbReference>
<keyword evidence="3" id="KW-1003">Cell membrane</keyword>
<dbReference type="GO" id="GO:0015421">
    <property type="term" value="F:ABC-type oligopeptide transporter activity"/>
    <property type="evidence" value="ECO:0007669"/>
    <property type="project" value="TreeGrafter"/>
</dbReference>
<name>A0A3R5QWJ2_9CLOT</name>
<dbReference type="PROSITE" id="PS00211">
    <property type="entry name" value="ABC_TRANSPORTER_1"/>
    <property type="match status" value="1"/>
</dbReference>
<evidence type="ECO:0000256" key="5">
    <source>
        <dbReference type="ARBA" id="ARBA00022741"/>
    </source>
</evidence>
<keyword evidence="6 12" id="KW-0067">ATP-binding</keyword>
<dbReference type="PANTHER" id="PTHR43394">
    <property type="entry name" value="ATP-DEPENDENT PERMEASE MDL1, MITOCHONDRIAL"/>
    <property type="match status" value="1"/>
</dbReference>
<dbReference type="InterPro" id="IPR003439">
    <property type="entry name" value="ABC_transporter-like_ATP-bd"/>
</dbReference>
<dbReference type="SMART" id="SM00382">
    <property type="entry name" value="AAA"/>
    <property type="match status" value="1"/>
</dbReference>
<dbReference type="GO" id="GO:0005524">
    <property type="term" value="F:ATP binding"/>
    <property type="evidence" value="ECO:0007669"/>
    <property type="project" value="UniProtKB-KW"/>
</dbReference>
<dbReference type="SUPFAM" id="SSF52540">
    <property type="entry name" value="P-loop containing nucleoside triphosphate hydrolases"/>
    <property type="match status" value="1"/>
</dbReference>
<feature type="domain" description="ABC transmembrane type-1" evidence="11">
    <location>
        <begin position="16"/>
        <end position="298"/>
    </location>
</feature>
<evidence type="ECO:0000256" key="4">
    <source>
        <dbReference type="ARBA" id="ARBA00022692"/>
    </source>
</evidence>
<dbReference type="FunFam" id="3.40.50.300:FF:000221">
    <property type="entry name" value="Multidrug ABC transporter ATP-binding protein"/>
    <property type="match status" value="1"/>
</dbReference>
<dbReference type="InterPro" id="IPR003593">
    <property type="entry name" value="AAA+_ATPase"/>
</dbReference>
<dbReference type="KEGG" id="cmah:C1I91_05640"/>
<evidence type="ECO:0000256" key="1">
    <source>
        <dbReference type="ARBA" id="ARBA00004651"/>
    </source>
</evidence>
<evidence type="ECO:0000256" key="6">
    <source>
        <dbReference type="ARBA" id="ARBA00022840"/>
    </source>
</evidence>
<comment type="subcellular location">
    <subcellularLocation>
        <location evidence="1">Cell membrane</location>
        <topology evidence="1">Multi-pass membrane protein</topology>
    </subcellularLocation>
</comment>
<gene>
    <name evidence="12" type="ORF">C1I91_05640</name>
</gene>
<evidence type="ECO:0000313" key="13">
    <source>
        <dbReference type="Proteomes" id="UP000286268"/>
    </source>
</evidence>
<dbReference type="InterPro" id="IPR017871">
    <property type="entry name" value="ABC_transporter-like_CS"/>
</dbReference>
<keyword evidence="7 9" id="KW-1133">Transmembrane helix</keyword>
<dbReference type="InterPro" id="IPR011527">
    <property type="entry name" value="ABC1_TM_dom"/>
</dbReference>
<dbReference type="OrthoDB" id="9762778at2"/>
<dbReference type="CDD" id="cd18548">
    <property type="entry name" value="ABC_6TM_Tm287_like"/>
    <property type="match status" value="1"/>
</dbReference>
<feature type="transmembrane region" description="Helical" evidence="9">
    <location>
        <begin position="52"/>
        <end position="76"/>
    </location>
</feature>
<feature type="transmembrane region" description="Helical" evidence="9">
    <location>
        <begin position="129"/>
        <end position="149"/>
    </location>
</feature>
<evidence type="ECO:0000256" key="2">
    <source>
        <dbReference type="ARBA" id="ARBA00022448"/>
    </source>
</evidence>
<dbReference type="InterPro" id="IPR039421">
    <property type="entry name" value="Type_1_exporter"/>
</dbReference>
<dbReference type="InterPro" id="IPR036640">
    <property type="entry name" value="ABC1_TM_sf"/>
</dbReference>
<feature type="transmembrane region" description="Helical" evidence="9">
    <location>
        <begin position="155"/>
        <end position="176"/>
    </location>
</feature>
<keyword evidence="2" id="KW-0813">Transport</keyword>
<keyword evidence="4 9" id="KW-0812">Transmembrane</keyword>
<dbReference type="InterPro" id="IPR027417">
    <property type="entry name" value="P-loop_NTPase"/>
</dbReference>
<dbReference type="GO" id="GO:0016887">
    <property type="term" value="F:ATP hydrolysis activity"/>
    <property type="evidence" value="ECO:0007669"/>
    <property type="project" value="InterPro"/>
</dbReference>
<dbReference type="Gene3D" id="1.20.1560.10">
    <property type="entry name" value="ABC transporter type 1, transmembrane domain"/>
    <property type="match status" value="1"/>
</dbReference>
<dbReference type="Proteomes" id="UP000286268">
    <property type="component" value="Chromosome"/>
</dbReference>
<dbReference type="GO" id="GO:0005886">
    <property type="term" value="C:plasma membrane"/>
    <property type="evidence" value="ECO:0007669"/>
    <property type="project" value="UniProtKB-SubCell"/>
</dbReference>
<dbReference type="PANTHER" id="PTHR43394:SF1">
    <property type="entry name" value="ATP-BINDING CASSETTE SUB-FAMILY B MEMBER 10, MITOCHONDRIAL"/>
    <property type="match status" value="1"/>
</dbReference>
<dbReference type="AlphaFoldDB" id="A0A3R5QWJ2"/>
<protein>
    <submittedName>
        <fullName evidence="12">Multidrug ABC transporter ATP-binding protein</fullName>
    </submittedName>
</protein>
<accession>A0A3R5QWJ2</accession>
<evidence type="ECO:0000313" key="12">
    <source>
        <dbReference type="EMBL" id="QAA31187.1"/>
    </source>
</evidence>
<evidence type="ECO:0000256" key="8">
    <source>
        <dbReference type="ARBA" id="ARBA00023136"/>
    </source>
</evidence>
<proteinExistence type="predicted"/>
<sequence>MKLILQHLKKYKIYVLLNILAVLAFAVAEIGIPTIVSKLIDRGIILNDRYYIYKLGFIIFIVAIIGGIGNILLAYCSSKVSTSITRDIRNDIFRKAQEFSHTEYNKFGVSSMITRTTNDAFILMQFINVLLRTALLTPVMIIVSVFMVIRTNITLSMVIGAFIPIICLGVFIIAKLSEPISARQQKGMDNINKIIRENLTGVRVIRSFRKDKYEAKRFSEANEDYSYNSKKLFKLMAVPQPAFFFLLNVGLVIVFILSSKMIDKGVLQVGNLVAFQEYMFHAMFSIMLFCLVFVMYPRASISAKRIEEILIEEPVIRNPANPVIQGDGSGTLEFDKVTFKYPDSEAPVLQNISFKAKKGDIVAFIGSTGSGKSTLINLIPRAYDVSSGSIKIDGVDVRNYDLKALRDKIGLIPQKSMLFSGSISDNIRYGKHDASKSEIEESTKIAQAYDFIVDKPDQFEDRVEEGGSNLSGGQKQRLSISRAVIRRPEIYIFDDSFSALDFKTDANLRKRLKAEIKEAITLIVAQRVSSIMDANQIVVLNEGEIVGIGNHNELLENCPIYYEIAVSQMSKEELAR</sequence>
<dbReference type="RefSeq" id="WP_128211921.1">
    <property type="nucleotide sequence ID" value="NZ_CP025746.1"/>
</dbReference>
<keyword evidence="8 9" id="KW-0472">Membrane</keyword>
<evidence type="ECO:0000256" key="3">
    <source>
        <dbReference type="ARBA" id="ARBA00022475"/>
    </source>
</evidence>
<keyword evidence="13" id="KW-1185">Reference proteome</keyword>
<dbReference type="PROSITE" id="PS50929">
    <property type="entry name" value="ABC_TM1F"/>
    <property type="match status" value="1"/>
</dbReference>
<feature type="transmembrane region" description="Helical" evidence="9">
    <location>
        <begin position="235"/>
        <end position="258"/>
    </location>
</feature>
<dbReference type="EMBL" id="CP025746">
    <property type="protein sequence ID" value="QAA31187.1"/>
    <property type="molecule type" value="Genomic_DNA"/>
</dbReference>
<dbReference type="SUPFAM" id="SSF90123">
    <property type="entry name" value="ABC transporter transmembrane region"/>
    <property type="match status" value="1"/>
</dbReference>
<dbReference type="Gene3D" id="3.40.50.300">
    <property type="entry name" value="P-loop containing nucleotide triphosphate hydrolases"/>
    <property type="match status" value="1"/>
</dbReference>
<evidence type="ECO:0000256" key="7">
    <source>
        <dbReference type="ARBA" id="ARBA00022989"/>
    </source>
</evidence>
<dbReference type="Pfam" id="PF00664">
    <property type="entry name" value="ABC_membrane"/>
    <property type="match status" value="1"/>
</dbReference>
<feature type="transmembrane region" description="Helical" evidence="9">
    <location>
        <begin position="278"/>
        <end position="296"/>
    </location>
</feature>
<feature type="domain" description="ABC transporter" evidence="10">
    <location>
        <begin position="332"/>
        <end position="567"/>
    </location>
</feature>
<feature type="transmembrane region" description="Helical" evidence="9">
    <location>
        <begin position="12"/>
        <end position="32"/>
    </location>
</feature>
<keyword evidence="5" id="KW-0547">Nucleotide-binding</keyword>
<evidence type="ECO:0000259" key="10">
    <source>
        <dbReference type="PROSITE" id="PS50893"/>
    </source>
</evidence>
<evidence type="ECO:0000256" key="9">
    <source>
        <dbReference type="SAM" id="Phobius"/>
    </source>
</evidence>
<evidence type="ECO:0000259" key="11">
    <source>
        <dbReference type="PROSITE" id="PS50929"/>
    </source>
</evidence>